<organism evidence="2 3">
    <name type="scientific">Zhenhengia yiwuensis</name>
    <dbReference type="NCBI Taxonomy" id="2763666"/>
    <lineage>
        <taxon>Bacteria</taxon>
        <taxon>Bacillati</taxon>
        <taxon>Bacillota</taxon>
        <taxon>Clostridia</taxon>
        <taxon>Lachnospirales</taxon>
        <taxon>Lachnospiraceae</taxon>
        <taxon>Zhenhengia</taxon>
    </lineage>
</organism>
<dbReference type="RefSeq" id="WP_249332275.1">
    <property type="nucleotide sequence ID" value="NZ_JACRSY010000008.1"/>
</dbReference>
<dbReference type="Proteomes" id="UP000655830">
    <property type="component" value="Unassembled WGS sequence"/>
</dbReference>
<dbReference type="AlphaFoldDB" id="A0A926EID7"/>
<accession>A0A926EID7</accession>
<feature type="domain" description="Predicted DNA-binding protein ribbon-helix-helix" evidence="1">
    <location>
        <begin position="10"/>
        <end position="51"/>
    </location>
</feature>
<comment type="caution">
    <text evidence="2">The sequence shown here is derived from an EMBL/GenBank/DDBJ whole genome shotgun (WGS) entry which is preliminary data.</text>
</comment>
<proteinExistence type="predicted"/>
<evidence type="ECO:0000313" key="3">
    <source>
        <dbReference type="Proteomes" id="UP000655830"/>
    </source>
</evidence>
<dbReference type="InterPro" id="IPR038733">
    <property type="entry name" value="Predicted_DNA_bind_prot_RHH"/>
</dbReference>
<dbReference type="EMBL" id="JACRSY010000008">
    <property type="protein sequence ID" value="MBC8579120.1"/>
    <property type="molecule type" value="Genomic_DNA"/>
</dbReference>
<evidence type="ECO:0000259" key="1">
    <source>
        <dbReference type="Pfam" id="PF12651"/>
    </source>
</evidence>
<gene>
    <name evidence="2" type="ORF">H8718_06165</name>
</gene>
<protein>
    <submittedName>
        <fullName evidence="2">Ribbon-helix-helix domain-containing protein</fullName>
    </submittedName>
</protein>
<dbReference type="Pfam" id="PF12651">
    <property type="entry name" value="RHH_3"/>
    <property type="match status" value="1"/>
</dbReference>
<reference evidence="2" key="1">
    <citation type="submission" date="2020-08" db="EMBL/GenBank/DDBJ databases">
        <title>Genome public.</title>
        <authorList>
            <person name="Liu C."/>
            <person name="Sun Q."/>
        </authorList>
    </citation>
    <scope>NUCLEOTIDE SEQUENCE</scope>
    <source>
        <strain evidence="2">NSJ-12</strain>
    </source>
</reference>
<keyword evidence="3" id="KW-1185">Reference proteome</keyword>
<name>A0A926EID7_9FIRM</name>
<evidence type="ECO:0000313" key="2">
    <source>
        <dbReference type="EMBL" id="MBC8579120.1"/>
    </source>
</evidence>
<sequence>MATERKEKYRTQTSTSIDKLLLATLEELAKEQRCNKSRLYDEALKLLFKEYGKEIKKETEL</sequence>